<dbReference type="InterPro" id="IPR039653">
    <property type="entry name" value="Prenyltransferase"/>
</dbReference>
<protein>
    <recommendedName>
        <fullName evidence="8">4-hydroxybenzoate polyprenyltransferase, mitochondrial</fullName>
        <shortName evidence="8">4-HB polyprenyltransferase</shortName>
        <ecNumber evidence="8">2.5.1.39</ecNumber>
    </recommendedName>
    <alternativeName>
        <fullName evidence="8">Para-hydroxybenzoate--polyprenyltransferase</fullName>
        <shortName evidence="8">PHB:PPT</shortName>
        <shortName evidence="8">PHB:polyprenyltransferase</shortName>
    </alternativeName>
</protein>
<comment type="cofactor">
    <cofactor evidence="1 8">
        <name>Mg(2+)</name>
        <dbReference type="ChEBI" id="CHEBI:18420"/>
    </cofactor>
</comment>
<dbReference type="Pfam" id="PF01040">
    <property type="entry name" value="UbiA"/>
    <property type="match status" value="1"/>
</dbReference>
<dbReference type="PANTHER" id="PTHR11048:SF28">
    <property type="entry name" value="4-HYDROXYBENZOATE POLYPRENYLTRANSFERASE, MITOCHONDRIAL"/>
    <property type="match status" value="1"/>
</dbReference>
<accession>A0AB34K1L4</accession>
<evidence type="ECO:0000256" key="3">
    <source>
        <dbReference type="ARBA" id="ARBA00005985"/>
    </source>
</evidence>
<name>A0AB34K1L4_PRYPA</name>
<comment type="function">
    <text evidence="8">Catalyzes the prenylation of para-hydroxybenzoate (PHB) with an all-trans polyprenyl group. Mediates the second step in the final reaction sequence of coenzyme Q (CoQ) biosynthesis, which is the condensation of the polyisoprenoid side chain with PHB, generating the first membrane-bound Q intermediate.</text>
</comment>
<dbReference type="InterPro" id="IPR044878">
    <property type="entry name" value="UbiA_sf"/>
</dbReference>
<evidence type="ECO:0000256" key="9">
    <source>
        <dbReference type="SAM" id="MobiDB-lite"/>
    </source>
</evidence>
<dbReference type="GO" id="GO:0008412">
    <property type="term" value="F:4-hydroxybenzoate polyprenyltransferase activity"/>
    <property type="evidence" value="ECO:0007669"/>
    <property type="project" value="UniProtKB-EC"/>
</dbReference>
<evidence type="ECO:0000313" key="11">
    <source>
        <dbReference type="Proteomes" id="UP001515480"/>
    </source>
</evidence>
<dbReference type="AlphaFoldDB" id="A0AB34K1L4"/>
<keyword evidence="8" id="KW-0414">Isoprene biosynthesis</keyword>
<evidence type="ECO:0000256" key="7">
    <source>
        <dbReference type="ARBA" id="ARBA00023136"/>
    </source>
</evidence>
<comment type="catalytic activity">
    <reaction evidence="8">
        <text>an all-trans-polyprenyl diphosphate + 4-hydroxybenzoate = a 4-hydroxy-3-(all-trans-polyprenyl)benzoate + diphosphate</text>
        <dbReference type="Rhea" id="RHEA:44504"/>
        <dbReference type="Rhea" id="RHEA-COMP:9514"/>
        <dbReference type="Rhea" id="RHEA-COMP:9564"/>
        <dbReference type="ChEBI" id="CHEBI:17879"/>
        <dbReference type="ChEBI" id="CHEBI:33019"/>
        <dbReference type="ChEBI" id="CHEBI:58914"/>
        <dbReference type="ChEBI" id="CHEBI:78396"/>
        <dbReference type="EC" id="2.5.1.39"/>
    </reaction>
</comment>
<dbReference type="FunFam" id="1.20.120.1780:FF:000001">
    <property type="entry name" value="4-hydroxybenzoate octaprenyltransferase"/>
    <property type="match status" value="1"/>
</dbReference>
<dbReference type="NCBIfam" id="TIGR01474">
    <property type="entry name" value="ubiA_proteo"/>
    <property type="match status" value="1"/>
</dbReference>
<dbReference type="GO" id="GO:0008299">
    <property type="term" value="P:isoprenoid biosynthetic process"/>
    <property type="evidence" value="ECO:0007669"/>
    <property type="project" value="UniProtKB-UniRule"/>
</dbReference>
<dbReference type="EMBL" id="JBGBPQ010000003">
    <property type="protein sequence ID" value="KAL1526404.1"/>
    <property type="molecule type" value="Genomic_DNA"/>
</dbReference>
<keyword evidence="11" id="KW-1185">Reference proteome</keyword>
<sequence length="345" mass="36882">MLSKRLPFLRRAAALCSSARPKPASPAAVAPPPPTAPPGVEGFTDIDDAWAKRLLPAWLVPYSALARWDRPIGTYLLLWPCLWSTALAAPAGGPPDAMLCLLFGVGSFAMRGAGCTANDLWDRDIDRRVERTRHRPLASGAVGVRGALGFLAAQCGVGLGVLAALPTHSVVLGLASTPLWTLYPLAKRYTNWPQAVLGLTFNWGALMGWSAVHGSCDWLAVLPLYASGFWWTMLYDTVYAHQDKREDAQLGVGSTALRLAKHTKPWLAGFGVATMGCLGLAGAAVDMPPLYYAGLACGAAHLSWQVWSLDLDSRADCLSKFRSNHHFGALVFAAIVAGKLYSSSL</sequence>
<comment type="caution">
    <text evidence="10">The sequence shown here is derived from an EMBL/GenBank/DDBJ whole genome shotgun (WGS) entry which is preliminary data.</text>
</comment>
<dbReference type="InterPro" id="IPR006370">
    <property type="entry name" value="HB_polyprenyltransferase-like"/>
</dbReference>
<comment type="pathway">
    <text evidence="8">Cofactor biosynthesis; ubiquinone biosynthesis.</text>
</comment>
<dbReference type="PROSITE" id="PS00943">
    <property type="entry name" value="UBIA"/>
    <property type="match status" value="1"/>
</dbReference>
<keyword evidence="8" id="KW-0831">Ubiquinone biosynthesis</keyword>
<gene>
    <name evidence="10" type="ORF">AB1Y20_015117</name>
</gene>
<organism evidence="10 11">
    <name type="scientific">Prymnesium parvum</name>
    <name type="common">Toxic golden alga</name>
    <dbReference type="NCBI Taxonomy" id="97485"/>
    <lineage>
        <taxon>Eukaryota</taxon>
        <taxon>Haptista</taxon>
        <taxon>Haptophyta</taxon>
        <taxon>Prymnesiophyceae</taxon>
        <taxon>Prymnesiales</taxon>
        <taxon>Prymnesiaceae</taxon>
        <taxon>Prymnesium</taxon>
    </lineage>
</organism>
<evidence type="ECO:0000256" key="4">
    <source>
        <dbReference type="ARBA" id="ARBA00022679"/>
    </source>
</evidence>
<dbReference type="FunFam" id="1.10.357.140:FF:000003">
    <property type="entry name" value="4-hydroxybenzoate polyprenyltransferase, mitochondrial"/>
    <property type="match status" value="1"/>
</dbReference>
<dbReference type="InterPro" id="IPR000537">
    <property type="entry name" value="UbiA_prenyltransferase"/>
</dbReference>
<dbReference type="GO" id="GO:0006744">
    <property type="term" value="P:ubiquinone biosynthetic process"/>
    <property type="evidence" value="ECO:0007669"/>
    <property type="project" value="UniProtKB-UniRule"/>
</dbReference>
<keyword evidence="8" id="KW-0496">Mitochondrion</keyword>
<comment type="similarity">
    <text evidence="3 8">Belongs to the UbiA prenyltransferase family.</text>
</comment>
<dbReference type="EC" id="2.5.1.39" evidence="8"/>
<feature type="region of interest" description="Disordered" evidence="9">
    <location>
        <begin position="21"/>
        <end position="42"/>
    </location>
</feature>
<evidence type="ECO:0000256" key="1">
    <source>
        <dbReference type="ARBA" id="ARBA00001946"/>
    </source>
</evidence>
<proteinExistence type="inferred from homology"/>
<evidence type="ECO:0000313" key="10">
    <source>
        <dbReference type="EMBL" id="KAL1526404.1"/>
    </source>
</evidence>
<keyword evidence="5 8" id="KW-0812">Transmembrane</keyword>
<keyword evidence="7 8" id="KW-0472">Membrane</keyword>
<dbReference type="HAMAP" id="MF_01635">
    <property type="entry name" value="UbiA"/>
    <property type="match status" value="1"/>
</dbReference>
<dbReference type="Proteomes" id="UP001515480">
    <property type="component" value="Unassembled WGS sequence"/>
</dbReference>
<evidence type="ECO:0000256" key="6">
    <source>
        <dbReference type="ARBA" id="ARBA00022989"/>
    </source>
</evidence>
<evidence type="ECO:0000256" key="5">
    <source>
        <dbReference type="ARBA" id="ARBA00022692"/>
    </source>
</evidence>
<keyword evidence="8" id="KW-0999">Mitochondrion inner membrane</keyword>
<reference evidence="10 11" key="1">
    <citation type="journal article" date="2024" name="Science">
        <title>Giant polyketide synthase enzymes in the biosynthesis of giant marine polyether toxins.</title>
        <authorList>
            <person name="Fallon T.R."/>
            <person name="Shende V.V."/>
            <person name="Wierzbicki I.H."/>
            <person name="Pendleton A.L."/>
            <person name="Watervoot N.F."/>
            <person name="Auber R.P."/>
            <person name="Gonzalez D.J."/>
            <person name="Wisecaver J.H."/>
            <person name="Moore B.S."/>
        </authorList>
    </citation>
    <scope>NUCLEOTIDE SEQUENCE [LARGE SCALE GENOMIC DNA]</scope>
    <source>
        <strain evidence="10 11">12B1</strain>
    </source>
</reference>
<dbReference type="Gene3D" id="1.10.357.140">
    <property type="entry name" value="UbiA prenyltransferase"/>
    <property type="match status" value="1"/>
</dbReference>
<keyword evidence="6 8" id="KW-1133">Transmembrane helix</keyword>
<dbReference type="InterPro" id="IPR030470">
    <property type="entry name" value="UbiA_prenylTrfase_CS"/>
</dbReference>
<dbReference type="PANTHER" id="PTHR11048">
    <property type="entry name" value="PRENYLTRANSFERASES"/>
    <property type="match status" value="1"/>
</dbReference>
<evidence type="ECO:0000256" key="8">
    <source>
        <dbReference type="HAMAP-Rule" id="MF_03189"/>
    </source>
</evidence>
<dbReference type="CDD" id="cd13959">
    <property type="entry name" value="PT_UbiA_COQ2"/>
    <property type="match status" value="1"/>
</dbReference>
<keyword evidence="4 8" id="KW-0808">Transferase</keyword>
<evidence type="ECO:0000256" key="2">
    <source>
        <dbReference type="ARBA" id="ARBA00004141"/>
    </source>
</evidence>
<dbReference type="GO" id="GO:0005743">
    <property type="term" value="C:mitochondrial inner membrane"/>
    <property type="evidence" value="ECO:0007669"/>
    <property type="project" value="UniProtKB-SubCell"/>
</dbReference>
<comment type="subcellular location">
    <subcellularLocation>
        <location evidence="2">Membrane</location>
        <topology evidence="2">Multi-pass membrane protein</topology>
    </subcellularLocation>
    <subcellularLocation>
        <location evidence="8">Mitochondrion inner membrane</location>
        <topology evidence="8">Multi-pass membrane protein</topology>
        <orientation evidence="8">Matrix side</orientation>
    </subcellularLocation>
</comment>